<evidence type="ECO:0000313" key="1">
    <source>
        <dbReference type="EMBL" id="CCH33925.1"/>
    </source>
</evidence>
<organism evidence="1 2">
    <name type="scientific">Saccharothrix espanaensis (strain ATCC 51144 / DSM 44229 / JCM 9112 / NBRC 15066 / NRRL 15764)</name>
    <dbReference type="NCBI Taxonomy" id="1179773"/>
    <lineage>
        <taxon>Bacteria</taxon>
        <taxon>Bacillati</taxon>
        <taxon>Actinomycetota</taxon>
        <taxon>Actinomycetes</taxon>
        <taxon>Pseudonocardiales</taxon>
        <taxon>Pseudonocardiaceae</taxon>
        <taxon>Saccharothrix</taxon>
    </lineage>
</organism>
<keyword evidence="2" id="KW-1185">Reference proteome</keyword>
<evidence type="ECO:0000313" key="2">
    <source>
        <dbReference type="Proteomes" id="UP000006281"/>
    </source>
</evidence>
<dbReference type="EMBL" id="HE804045">
    <property type="protein sequence ID" value="CCH33925.1"/>
    <property type="molecule type" value="Genomic_DNA"/>
</dbReference>
<dbReference type="AlphaFoldDB" id="K0K113"/>
<sequence length="246" mass="24846">MAARIRRGTTASAAAEVGLAGASPGASARAGASVGTAARASAGVVRGVVAAVAVAVVGAGCTAKPQAVAPPVQIPTILAPTTVVRTPAMVDRELPDDCELIVPVEVVNSKVGRESKGEVRTIVGIAEPSLGRTAKIDCYYDLDEKQPLSAAPLIIGLATYSDDAAAQGRVADSLDAERAEGASVAEVEVGKRKASMVSTPSERLVIGSLGKTTFVSRAKAGFVPDDQMTALLTALAVQSMTPLEEA</sequence>
<gene>
    <name evidence="1" type="ordered locus">BN6_66880</name>
</gene>
<dbReference type="PATRIC" id="fig|1179773.3.peg.6743"/>
<reference evidence="1 2" key="1">
    <citation type="journal article" date="2012" name="BMC Genomics">
        <title>Complete genome sequence of Saccharothrix espanaensis DSM 44229T and comparison to the other completely sequenced Pseudonocardiaceae.</title>
        <authorList>
            <person name="Strobel T."/>
            <person name="Al-Dilaimi A."/>
            <person name="Blom J."/>
            <person name="Gessner A."/>
            <person name="Kalinowski J."/>
            <person name="Luzhetska M."/>
            <person name="Puhler A."/>
            <person name="Szczepanowski R."/>
            <person name="Bechthold A."/>
            <person name="Ruckert C."/>
        </authorList>
    </citation>
    <scope>NUCLEOTIDE SEQUENCE [LARGE SCALE GENOMIC DNA]</scope>
    <source>
        <strain evidence="2">ATCC 51144 / DSM 44229 / JCM 9112 / NBRC 15066 / NRRL 15764</strain>
    </source>
</reference>
<name>K0K113_SACES</name>
<dbReference type="KEGG" id="sesp:BN6_66880"/>
<dbReference type="HOGENOM" id="CLU_1128407_0_0_11"/>
<dbReference type="eggNOG" id="ENOG5033KH9">
    <property type="taxonomic scope" value="Bacteria"/>
</dbReference>
<dbReference type="BioCyc" id="SESP1179773:BN6_RS32240-MONOMER"/>
<dbReference type="Proteomes" id="UP000006281">
    <property type="component" value="Chromosome"/>
</dbReference>
<proteinExistence type="predicted"/>
<protein>
    <submittedName>
        <fullName evidence="1">Uncharacterized protein</fullName>
    </submittedName>
</protein>
<dbReference type="STRING" id="1179773.BN6_66880"/>
<accession>K0K113</accession>